<feature type="region of interest" description="Disordered" evidence="1">
    <location>
        <begin position="1"/>
        <end position="31"/>
    </location>
</feature>
<accession>A5BPM5</accession>
<proteinExistence type="predicted"/>
<feature type="compositionally biased region" description="Polar residues" evidence="1">
    <location>
        <begin position="1"/>
        <end position="13"/>
    </location>
</feature>
<organism evidence="2">
    <name type="scientific">Vitis vinifera</name>
    <name type="common">Grape</name>
    <dbReference type="NCBI Taxonomy" id="29760"/>
    <lineage>
        <taxon>Eukaryota</taxon>
        <taxon>Viridiplantae</taxon>
        <taxon>Streptophyta</taxon>
        <taxon>Embryophyta</taxon>
        <taxon>Tracheophyta</taxon>
        <taxon>Spermatophyta</taxon>
        <taxon>Magnoliopsida</taxon>
        <taxon>eudicotyledons</taxon>
        <taxon>Gunneridae</taxon>
        <taxon>Pentapetalae</taxon>
        <taxon>rosids</taxon>
        <taxon>Vitales</taxon>
        <taxon>Vitaceae</taxon>
        <taxon>Viteae</taxon>
        <taxon>Vitis</taxon>
    </lineage>
</organism>
<evidence type="ECO:0000256" key="1">
    <source>
        <dbReference type="SAM" id="MobiDB-lite"/>
    </source>
</evidence>
<dbReference type="EMBL" id="AM466691">
    <property type="protein sequence ID" value="CAN81336.1"/>
    <property type="molecule type" value="Genomic_DNA"/>
</dbReference>
<sequence length="221" mass="25248">MNQLRHQLGTNQMAPLPGIESNGAVAGNESNGVVAGDEEWDEPNAQNMGRMKSQPDAKGEMYILNDDIDIRQRLQLWQVIRAQLVSQLIRVQLVKTRSARFRRCTKRAAKSLRNKRLISQRCEVGFQLAMFGFHRVAYIEKLQEELIRLMEKNGNLYKNIQKKRSRVESAETGENSHHARGCANLEGVVRNFRTSLEQLSSESHIFLISAPNRTRFEALDS</sequence>
<reference evidence="2" key="1">
    <citation type="journal article" date="2007" name="PLoS ONE">
        <title>The first genome sequence of an elite grapevine cultivar (Pinot noir Vitis vinifera L.): coping with a highly heterozygous genome.</title>
        <authorList>
            <person name="Velasco R."/>
            <person name="Zharkikh A."/>
            <person name="Troggio M."/>
            <person name="Cartwright D.A."/>
            <person name="Cestaro A."/>
            <person name="Pruss D."/>
            <person name="Pindo M."/>
            <person name="FitzGerald L.M."/>
            <person name="Vezzulli S."/>
            <person name="Reid J."/>
            <person name="Malacarne G."/>
            <person name="Iliev D."/>
            <person name="Coppola G."/>
            <person name="Wardell B."/>
            <person name="Micheletti D."/>
            <person name="Macalma T."/>
            <person name="Facci M."/>
            <person name="Mitchell J.T."/>
            <person name="Perazzolli M."/>
            <person name="Eldredge G."/>
            <person name="Gatto P."/>
            <person name="Oyzerski R."/>
            <person name="Moretto M."/>
            <person name="Gutin N."/>
            <person name="Stefanini M."/>
            <person name="Chen Y."/>
            <person name="Segala C."/>
            <person name="Davenport C."/>
            <person name="Dematte L."/>
            <person name="Mraz A."/>
            <person name="Battilana J."/>
            <person name="Stormo K."/>
            <person name="Costa F."/>
            <person name="Tao Q."/>
            <person name="Si-Ammour A."/>
            <person name="Harkins T."/>
            <person name="Lackey A."/>
            <person name="Perbost C."/>
            <person name="Taillon B."/>
            <person name="Stella A."/>
            <person name="Solovyev V."/>
            <person name="Fawcett J.A."/>
            <person name="Sterck L."/>
            <person name="Vandepoele K."/>
            <person name="Grando S.M."/>
            <person name="Toppo S."/>
            <person name="Moser C."/>
            <person name="Lanchbury J."/>
            <person name="Bogden R."/>
            <person name="Skolnick M."/>
            <person name="Sgaramella V."/>
            <person name="Bhatnagar S.K."/>
            <person name="Fontana P."/>
            <person name="Gutin A."/>
            <person name="Van de Peer Y."/>
            <person name="Salamini F."/>
            <person name="Viola R."/>
        </authorList>
    </citation>
    <scope>NUCLEOTIDE SEQUENCE</scope>
</reference>
<evidence type="ECO:0000313" key="2">
    <source>
        <dbReference type="EMBL" id="CAN81336.1"/>
    </source>
</evidence>
<dbReference type="AlphaFoldDB" id="A5BPM5"/>
<name>A5BPM5_VITVI</name>
<gene>
    <name evidence="2" type="ORF">VITISV_006231</name>
</gene>
<protein>
    <submittedName>
        <fullName evidence="2">Uncharacterized protein</fullName>
    </submittedName>
</protein>